<name>A0A158R923_TAEAS</name>
<dbReference type="InterPro" id="IPR038207">
    <property type="entry name" value="DIX_dom_sf"/>
</dbReference>
<dbReference type="CDD" id="cd04438">
    <property type="entry name" value="DEP_dishevelled"/>
    <property type="match status" value="1"/>
</dbReference>
<feature type="compositionally biased region" description="Polar residues" evidence="7">
    <location>
        <begin position="450"/>
        <end position="472"/>
    </location>
</feature>
<feature type="region of interest" description="Disordered" evidence="7">
    <location>
        <begin position="865"/>
        <end position="925"/>
    </location>
</feature>
<dbReference type="InterPro" id="IPR036034">
    <property type="entry name" value="PDZ_sf"/>
</dbReference>
<dbReference type="GO" id="GO:0060070">
    <property type="term" value="P:canonical Wnt signaling pathway"/>
    <property type="evidence" value="ECO:0007669"/>
    <property type="project" value="TreeGrafter"/>
</dbReference>
<dbReference type="PROSITE" id="PS50186">
    <property type="entry name" value="DEP"/>
    <property type="match status" value="1"/>
</dbReference>
<dbReference type="CDD" id="cd06717">
    <property type="entry name" value="PDZ_Dishevelled-like"/>
    <property type="match status" value="1"/>
</dbReference>
<dbReference type="SUPFAM" id="SSF46785">
    <property type="entry name" value="Winged helix' DNA-binding domain"/>
    <property type="match status" value="1"/>
</dbReference>
<dbReference type="InterPro" id="IPR029071">
    <property type="entry name" value="Ubiquitin-like_domsf"/>
</dbReference>
<dbReference type="Proteomes" id="UP000282613">
    <property type="component" value="Unassembled WGS sequence"/>
</dbReference>
<feature type="domain" description="PDZ" evidence="8">
    <location>
        <begin position="222"/>
        <end position="294"/>
    </location>
</feature>
<dbReference type="FunFam" id="1.10.10.10:FF:000040">
    <property type="entry name" value="segment polarity protein dishevelled homolog DVL-3"/>
    <property type="match status" value="1"/>
</dbReference>
<evidence type="ECO:0000259" key="9">
    <source>
        <dbReference type="PROSITE" id="PS50186"/>
    </source>
</evidence>
<feature type="region of interest" description="Disordered" evidence="7">
    <location>
        <begin position="402"/>
        <end position="472"/>
    </location>
</feature>
<dbReference type="WBParaSite" id="TASK_0000651301-mRNA-1">
    <property type="protein sequence ID" value="TASK_0000651301-mRNA-1"/>
    <property type="gene ID" value="TASK_0000651301"/>
</dbReference>
<dbReference type="PANTHER" id="PTHR10878">
    <property type="entry name" value="SEGMENT POLARITY PROTEIN DISHEVELLED"/>
    <property type="match status" value="1"/>
</dbReference>
<dbReference type="PANTHER" id="PTHR10878:SF25">
    <property type="entry name" value="SEGMENT POLARITY PROTEIN DISHEVELLED"/>
    <property type="match status" value="1"/>
</dbReference>
<dbReference type="InterPro" id="IPR003351">
    <property type="entry name" value="Dishevelled_protein_dom"/>
</dbReference>
<gene>
    <name evidence="11" type="ORF">TASK_LOCUS6514</name>
</gene>
<evidence type="ECO:0000313" key="11">
    <source>
        <dbReference type="EMBL" id="VDK36868.1"/>
    </source>
</evidence>
<evidence type="ECO:0000256" key="1">
    <source>
        <dbReference type="ARBA" id="ARBA00004496"/>
    </source>
</evidence>
<dbReference type="InterPro" id="IPR001478">
    <property type="entry name" value="PDZ"/>
</dbReference>
<evidence type="ECO:0000259" key="8">
    <source>
        <dbReference type="PROSITE" id="PS50106"/>
    </source>
</evidence>
<comment type="similarity">
    <text evidence="2">Belongs to the DSH family.</text>
</comment>
<reference evidence="13" key="1">
    <citation type="submission" date="2016-04" db="UniProtKB">
        <authorList>
            <consortium name="WormBaseParasite"/>
        </authorList>
    </citation>
    <scope>IDENTIFICATION</scope>
</reference>
<dbReference type="SMART" id="SM00228">
    <property type="entry name" value="PDZ"/>
    <property type="match status" value="1"/>
</dbReference>
<evidence type="ECO:0000256" key="6">
    <source>
        <dbReference type="PROSITE-ProRule" id="PRU00069"/>
    </source>
</evidence>
<feature type="region of interest" description="Disordered" evidence="7">
    <location>
        <begin position="602"/>
        <end position="627"/>
    </location>
</feature>
<dbReference type="SUPFAM" id="SSF54236">
    <property type="entry name" value="Ubiquitin-like"/>
    <property type="match status" value="1"/>
</dbReference>
<keyword evidence="12" id="KW-1185">Reference proteome</keyword>
<dbReference type="SUPFAM" id="SSF50156">
    <property type="entry name" value="PDZ domain-like"/>
    <property type="match status" value="1"/>
</dbReference>
<feature type="compositionally biased region" description="Low complexity" evidence="7">
    <location>
        <begin position="740"/>
        <end position="761"/>
    </location>
</feature>
<keyword evidence="3" id="KW-0217">Developmental protein</keyword>
<feature type="region of interest" description="Disordered" evidence="7">
    <location>
        <begin position="660"/>
        <end position="696"/>
    </location>
</feature>
<dbReference type="InterPro" id="IPR000591">
    <property type="entry name" value="DEP_dom"/>
</dbReference>
<keyword evidence="5 6" id="KW-0879">Wnt signaling pathway</keyword>
<dbReference type="Gene3D" id="2.40.240.130">
    <property type="match status" value="1"/>
</dbReference>
<keyword evidence="4" id="KW-0963">Cytoplasm</keyword>
<dbReference type="Gene3D" id="1.10.10.10">
    <property type="entry name" value="Winged helix-like DNA-binding domain superfamily/Winged helix DNA-binding domain"/>
    <property type="match status" value="1"/>
</dbReference>
<dbReference type="SMART" id="SM00049">
    <property type="entry name" value="DEP"/>
    <property type="match status" value="1"/>
</dbReference>
<dbReference type="Pfam" id="PF02377">
    <property type="entry name" value="Dishevelled"/>
    <property type="match status" value="1"/>
</dbReference>
<feature type="compositionally biased region" description="Pro residues" evidence="7">
    <location>
        <begin position="764"/>
        <end position="773"/>
    </location>
</feature>
<feature type="domain" description="DIX" evidence="10">
    <location>
        <begin position="1"/>
        <end position="82"/>
    </location>
</feature>
<proteinExistence type="inferred from homology"/>
<dbReference type="STRING" id="60517.A0A158R923"/>
<feature type="domain" description="DEP" evidence="9">
    <location>
        <begin position="492"/>
        <end position="566"/>
    </location>
</feature>
<dbReference type="FunFam" id="2.30.42.10:FF:000203">
    <property type="entry name" value="DiSHevelled related"/>
    <property type="match status" value="1"/>
</dbReference>
<feature type="region of interest" description="Disordered" evidence="7">
    <location>
        <begin position="802"/>
        <end position="837"/>
    </location>
</feature>
<evidence type="ECO:0000313" key="12">
    <source>
        <dbReference type="Proteomes" id="UP000282613"/>
    </source>
</evidence>
<evidence type="ECO:0000256" key="7">
    <source>
        <dbReference type="SAM" id="MobiDB-lite"/>
    </source>
</evidence>
<dbReference type="InterPro" id="IPR036388">
    <property type="entry name" value="WH-like_DNA-bd_sf"/>
</dbReference>
<evidence type="ECO:0000256" key="5">
    <source>
        <dbReference type="ARBA" id="ARBA00022687"/>
    </source>
</evidence>
<dbReference type="InterPro" id="IPR001158">
    <property type="entry name" value="DIX"/>
</dbReference>
<dbReference type="Pfam" id="PF00610">
    <property type="entry name" value="DEP"/>
    <property type="match status" value="1"/>
</dbReference>
<evidence type="ECO:0000313" key="13">
    <source>
        <dbReference type="WBParaSite" id="TASK_0000651301-mRNA-1"/>
    </source>
</evidence>
<dbReference type="Gene3D" id="2.30.42.10">
    <property type="match status" value="1"/>
</dbReference>
<evidence type="ECO:0000256" key="3">
    <source>
        <dbReference type="ARBA" id="ARBA00022473"/>
    </source>
</evidence>
<organism evidence="13">
    <name type="scientific">Taenia asiatica</name>
    <name type="common">Asian tapeworm</name>
    <dbReference type="NCBI Taxonomy" id="60517"/>
    <lineage>
        <taxon>Eukaryota</taxon>
        <taxon>Metazoa</taxon>
        <taxon>Spiralia</taxon>
        <taxon>Lophotrochozoa</taxon>
        <taxon>Platyhelminthes</taxon>
        <taxon>Cestoda</taxon>
        <taxon>Eucestoda</taxon>
        <taxon>Cyclophyllidea</taxon>
        <taxon>Taeniidae</taxon>
        <taxon>Taenia</taxon>
    </lineage>
</organism>
<dbReference type="InterPro" id="IPR015506">
    <property type="entry name" value="Dsh/Dvl-rel"/>
</dbReference>
<dbReference type="GO" id="GO:0035556">
    <property type="term" value="P:intracellular signal transduction"/>
    <property type="evidence" value="ECO:0007669"/>
    <property type="project" value="InterPro"/>
</dbReference>
<dbReference type="OrthoDB" id="10031689at2759"/>
<dbReference type="PROSITE" id="PS50841">
    <property type="entry name" value="DIX"/>
    <property type="match status" value="1"/>
</dbReference>
<feature type="compositionally biased region" description="Polar residues" evidence="7">
    <location>
        <begin position="911"/>
        <end position="925"/>
    </location>
</feature>
<feature type="compositionally biased region" description="Low complexity" evidence="7">
    <location>
        <begin position="720"/>
        <end position="729"/>
    </location>
</feature>
<feature type="compositionally biased region" description="Pro residues" evidence="7">
    <location>
        <begin position="669"/>
        <end position="691"/>
    </location>
</feature>
<dbReference type="AlphaFoldDB" id="A0A158R923"/>
<dbReference type="GO" id="GO:0005109">
    <property type="term" value="F:frizzled binding"/>
    <property type="evidence" value="ECO:0007669"/>
    <property type="project" value="TreeGrafter"/>
</dbReference>
<dbReference type="SMART" id="SM00021">
    <property type="entry name" value="DAX"/>
    <property type="match status" value="1"/>
</dbReference>
<dbReference type="PROSITE" id="PS50106">
    <property type="entry name" value="PDZ"/>
    <property type="match status" value="1"/>
</dbReference>
<feature type="compositionally biased region" description="Pro residues" evidence="7">
    <location>
        <begin position="887"/>
        <end position="903"/>
    </location>
</feature>
<protein>
    <submittedName>
        <fullName evidence="13">Dishevelled</fullName>
    </submittedName>
</protein>
<reference evidence="11 12" key="2">
    <citation type="submission" date="2018-11" db="EMBL/GenBank/DDBJ databases">
        <authorList>
            <consortium name="Pathogen Informatics"/>
        </authorList>
    </citation>
    <scope>NUCLEOTIDE SEQUENCE [LARGE SCALE GENOMIC DNA]</scope>
</reference>
<evidence type="ECO:0000259" key="10">
    <source>
        <dbReference type="PROSITE" id="PS50841"/>
    </source>
</evidence>
<dbReference type="Pfam" id="PF00778">
    <property type="entry name" value="DIX"/>
    <property type="match status" value="1"/>
</dbReference>
<evidence type="ECO:0000256" key="2">
    <source>
        <dbReference type="ARBA" id="ARBA00008735"/>
    </source>
</evidence>
<sequence length="925" mass="97200">MEDTKIIYHIDDENTPYLVKLSVSADKVTLGDFKAALNRPNYKFFFKSVDADFGARTGDFHDEPGRNAVSNKASANDNRDECETCGDSESVCSGDHLPPLRNFQSYKQGKLDSQKPTTKLNAWKRMHSCICSRLGKLGRGNQSIYDTSSSMLSSDLESTSFFDSEDESSRFSTATGTTMSSIRYGAHRQRRRRRFMPISRISEDASSYSSMTDSTMSLNIMTVTLKMEAVNYLGISIVGQSNRAGDGGIYVGSIMRGGAVALDGRIEPGDMLLEVNGISFEDMSNDDAVRVLREQRCPAITYPDFIQVVKKWRSPITLVVAKCWDPNPRSGCFVLSRQEPVRPIDPRAWVLHTNAMTAAAAAAAGPPNANLHSDPLGGLSDANSTAFCGNYPIPTGGVSGGGVMMSMPKSNASSSSVTAKSGPDSAGGGGGGTGGAGAGGPGSTGPFLTHHSQAGSTQPPSELVPSSTGLEKSQQLNVATDMALVVRAMLQPDSGLEIHDRTWLKITIANAVIGSDLVDWLFAHVDGFNDRREVRKYASNMLKCGYIQHTVNKATFSEQCYYVFSDLAGTGNPKCLKLVLLPLLYAVLLNLEEMDSVSEIGGATRHGPSGGMGMMPMNNGAGGSSVTSFARSLPPAGFSAASAVPNTAAAGAPFWPSTVSAAGGGGMPQPAPLFPSPGNPSQPQPPPPPPTHQHLTGLLPVSAAELQTAEMKGHSMLPTQQQQQQQQKQQRTDVVDDDGSSSAGSSSSTSTSSSSSSCSSTARQPPPPPPPQAHPVDTLAPSVHSVIATPCSCLNLRRRRRNLKEPQATSQPPPPLLTEHPSSTVSNRFADFSGCGDDNSVSLPTSLAAVGVAGVVVQDARSGMLLGKGPNPILSSPVSSGAGARGPVPPPPPPPAPQAPPLQPQASVAVTGSSSDHSQHSQRMS</sequence>
<accession>A0A158R923</accession>
<dbReference type="InterPro" id="IPR036390">
    <property type="entry name" value="WH_DNA-bd_sf"/>
</dbReference>
<evidence type="ECO:0000256" key="4">
    <source>
        <dbReference type="ARBA" id="ARBA00022490"/>
    </source>
</evidence>
<dbReference type="EMBL" id="UYRS01018509">
    <property type="protein sequence ID" value="VDK36868.1"/>
    <property type="molecule type" value="Genomic_DNA"/>
</dbReference>
<dbReference type="GO" id="GO:0005829">
    <property type="term" value="C:cytosol"/>
    <property type="evidence" value="ECO:0007669"/>
    <property type="project" value="TreeGrafter"/>
</dbReference>
<feature type="compositionally biased region" description="Low complexity" evidence="7">
    <location>
        <begin position="404"/>
        <end position="424"/>
    </location>
</feature>
<feature type="compositionally biased region" description="Gly residues" evidence="7">
    <location>
        <begin position="425"/>
        <end position="443"/>
    </location>
</feature>
<dbReference type="Pfam" id="PF00595">
    <property type="entry name" value="PDZ"/>
    <property type="match status" value="1"/>
</dbReference>
<comment type="subcellular location">
    <subcellularLocation>
        <location evidence="1">Cytoplasm</location>
    </subcellularLocation>
</comment>
<feature type="region of interest" description="Disordered" evidence="7">
    <location>
        <begin position="713"/>
        <end position="781"/>
    </location>
</feature>